<dbReference type="InterPro" id="IPR052052">
    <property type="entry name" value="Polysaccharide_Lyase_9"/>
</dbReference>
<dbReference type="InterPro" id="IPR039448">
    <property type="entry name" value="Beta_helix"/>
</dbReference>
<organism evidence="6 7">
    <name type="scientific">Limosilactobacillus albertensis</name>
    <dbReference type="NCBI Taxonomy" id="2759752"/>
    <lineage>
        <taxon>Bacteria</taxon>
        <taxon>Bacillati</taxon>
        <taxon>Bacillota</taxon>
        <taxon>Bacilli</taxon>
        <taxon>Lactobacillales</taxon>
        <taxon>Lactobacillaceae</taxon>
        <taxon>Limosilactobacillus</taxon>
    </lineage>
</organism>
<dbReference type="SMART" id="SM00710">
    <property type="entry name" value="PbH1"/>
    <property type="match status" value="4"/>
</dbReference>
<dbReference type="InterPro" id="IPR011050">
    <property type="entry name" value="Pectin_lyase_fold/virulence"/>
</dbReference>
<feature type="domain" description="Right handed beta helix" evidence="4">
    <location>
        <begin position="223"/>
        <end position="398"/>
    </location>
</feature>
<feature type="domain" description="Glycoside hydrolase 120 insertion" evidence="5">
    <location>
        <begin position="78"/>
        <end position="182"/>
    </location>
</feature>
<sequence>MQIFVDINAPENGNGSQEFPFKRIQQAADIARPGDYVQVMPGEYHEEVHPQYSGTNDKPIIYASARQNRAIITGADRVTGWQHISGAVWQLKLPNTDFGNYNPYNILVDQTFNHAGEIFLNNKAMYEVDQLAKVEKPVENELSRDRKVTLYTWYTEQLPAENATVIYANFQDKDPNNEQVELTFRETCFYPEKEEINHLILSGFTMTKAACRWASPKYNKGVIGTNRGQGWKIAKCDISHAKCSGISLGRNIVPTIDDNKVYPHRIKNNTIHDCGQTGIIGVEGNPSPVIEHNSIYNINVRQNLVSDDVSAINLSPAIGAKIVRNCIHDCTRGIWLGGDVENTQISRNVFYNNSLPEAFEVTTENRDDLVAALGEDITIKDSNGVTLIDNNFLLSDCALKLATKGVLLVHNLINGSVEWLSNTNVLDNDPYYHRLYQQKTTESDSYDSSCFYNNVFIRKTLRGEMQKLIAFAQEQADEQPVNNHVSDGNAVYVGQASGQRNYIPANKAGNVFMNDQTEDVTVKIDSNEDGVFIDSNICDYLDEDTSRVVAVGTSAETALDFDTDFLGNHREGISVTAGPFDTKEEYSHRLFRLLF</sequence>
<dbReference type="AlphaFoldDB" id="A0A7W3TTI7"/>
<dbReference type="PANTHER" id="PTHR40088">
    <property type="entry name" value="PECTATE LYASE (EUROFUNG)"/>
    <property type="match status" value="1"/>
</dbReference>
<evidence type="ECO:0000256" key="1">
    <source>
        <dbReference type="ARBA" id="ARBA00004613"/>
    </source>
</evidence>
<evidence type="ECO:0000256" key="2">
    <source>
        <dbReference type="ARBA" id="ARBA00022525"/>
    </source>
</evidence>
<dbReference type="InterPro" id="IPR049169">
    <property type="entry name" value="Glyco_hydro_120_ins"/>
</dbReference>
<dbReference type="InterPro" id="IPR012334">
    <property type="entry name" value="Pectin_lyas_fold"/>
</dbReference>
<dbReference type="PANTHER" id="PTHR40088:SF2">
    <property type="entry name" value="SECRETED SUGAR HYDROLASE"/>
    <property type="match status" value="1"/>
</dbReference>
<dbReference type="InterPro" id="IPR006626">
    <property type="entry name" value="PbH1"/>
</dbReference>
<dbReference type="EMBL" id="JACIVC010000068">
    <property type="protein sequence ID" value="MBB1070443.1"/>
    <property type="molecule type" value="Genomic_DNA"/>
</dbReference>
<keyword evidence="2" id="KW-0964">Secreted</keyword>
<evidence type="ECO:0000259" key="4">
    <source>
        <dbReference type="Pfam" id="PF13229"/>
    </source>
</evidence>
<evidence type="ECO:0000313" key="7">
    <source>
        <dbReference type="Proteomes" id="UP000518316"/>
    </source>
</evidence>
<keyword evidence="3" id="KW-0732">Signal</keyword>
<dbReference type="SUPFAM" id="SSF51126">
    <property type="entry name" value="Pectin lyase-like"/>
    <property type="match status" value="1"/>
</dbReference>
<name>A0A7W3TTI7_9LACO</name>
<reference evidence="6 7" key="1">
    <citation type="submission" date="2020-07" db="EMBL/GenBank/DDBJ databases">
        <title>Description of Limosilactobacillus balticus sp. nov., Limosilactobacillus agrestis sp. nov., Limosilactobacillus albertensis sp. nov., Limosilactobacillus rudii sp. nov., Limosilactobacillus fastidiosus sp. nov., five novel Limosilactobacillus species isolated from the vertebrate gastrointestinal tract, and proposal of 6 subspecies of Limosilactobacillus reuteri adapted to the gastrointestinal tract of specific vertebrate hosts.</title>
        <authorList>
            <person name="Li F."/>
            <person name="Cheng C."/>
            <person name="Zheng J."/>
            <person name="Quevedo R.M."/>
            <person name="Li J."/>
            <person name="Roos S."/>
            <person name="Gaenzle M.G."/>
            <person name="Walter J."/>
        </authorList>
    </citation>
    <scope>NUCLEOTIDE SEQUENCE [LARGE SCALE GENOMIC DNA]</scope>
    <source>
        <strain evidence="6 7">RRLNB_1_1</strain>
    </source>
</reference>
<evidence type="ECO:0000259" key="5">
    <source>
        <dbReference type="Pfam" id="PF21258"/>
    </source>
</evidence>
<accession>A0A7W3TTI7</accession>
<dbReference type="Pfam" id="PF13229">
    <property type="entry name" value="Beta_helix"/>
    <property type="match status" value="1"/>
</dbReference>
<evidence type="ECO:0000256" key="3">
    <source>
        <dbReference type="ARBA" id="ARBA00022729"/>
    </source>
</evidence>
<dbReference type="GO" id="GO:0005576">
    <property type="term" value="C:extracellular region"/>
    <property type="evidence" value="ECO:0007669"/>
    <property type="project" value="UniProtKB-SubCell"/>
</dbReference>
<comment type="subcellular location">
    <subcellularLocation>
        <location evidence="1">Secreted</location>
    </subcellularLocation>
</comment>
<gene>
    <name evidence="6" type="ORF">H5S40_09795</name>
</gene>
<dbReference type="Gene3D" id="2.160.20.10">
    <property type="entry name" value="Single-stranded right-handed beta-helix, Pectin lyase-like"/>
    <property type="match status" value="2"/>
</dbReference>
<dbReference type="RefSeq" id="WP_182598872.1">
    <property type="nucleotide sequence ID" value="NZ_JACIVC010000068.1"/>
</dbReference>
<evidence type="ECO:0000313" key="6">
    <source>
        <dbReference type="EMBL" id="MBB1070443.1"/>
    </source>
</evidence>
<proteinExistence type="predicted"/>
<keyword evidence="7" id="KW-1185">Reference proteome</keyword>
<dbReference type="Pfam" id="PF21258">
    <property type="entry name" value="Glyco_hydro_120_ins"/>
    <property type="match status" value="1"/>
</dbReference>
<dbReference type="Proteomes" id="UP000518316">
    <property type="component" value="Unassembled WGS sequence"/>
</dbReference>
<protein>
    <submittedName>
        <fullName evidence="6">Right-handed parallel beta-helix repeat-containing protein</fullName>
    </submittedName>
</protein>
<comment type="caution">
    <text evidence="6">The sequence shown here is derived from an EMBL/GenBank/DDBJ whole genome shotgun (WGS) entry which is preliminary data.</text>
</comment>
<dbReference type="GO" id="GO:0016837">
    <property type="term" value="F:carbon-oxygen lyase activity, acting on polysaccharides"/>
    <property type="evidence" value="ECO:0007669"/>
    <property type="project" value="TreeGrafter"/>
</dbReference>